<dbReference type="SUPFAM" id="SSF55961">
    <property type="entry name" value="Bet v1-like"/>
    <property type="match status" value="1"/>
</dbReference>
<evidence type="ECO:0000259" key="2">
    <source>
        <dbReference type="Pfam" id="PF08327"/>
    </source>
</evidence>
<organism evidence="3 4">
    <name type="scientific">Pseudaminobacter salicylatoxidans</name>
    <dbReference type="NCBI Taxonomy" id="93369"/>
    <lineage>
        <taxon>Bacteria</taxon>
        <taxon>Pseudomonadati</taxon>
        <taxon>Pseudomonadota</taxon>
        <taxon>Alphaproteobacteria</taxon>
        <taxon>Hyphomicrobiales</taxon>
        <taxon>Phyllobacteriaceae</taxon>
        <taxon>Pseudaminobacter</taxon>
    </lineage>
</organism>
<comment type="similarity">
    <text evidence="1">Belongs to the AHA1 family.</text>
</comment>
<dbReference type="EMBL" id="QGGG01000010">
    <property type="protein sequence ID" value="PWJ81625.1"/>
    <property type="molecule type" value="Genomic_DNA"/>
</dbReference>
<evidence type="ECO:0000313" key="4">
    <source>
        <dbReference type="Proteomes" id="UP000245396"/>
    </source>
</evidence>
<comment type="caution">
    <text evidence="3">The sequence shown here is derived from an EMBL/GenBank/DDBJ whole genome shotgun (WGS) entry which is preliminary data.</text>
</comment>
<dbReference type="Proteomes" id="UP000245396">
    <property type="component" value="Unassembled WGS sequence"/>
</dbReference>
<dbReference type="AlphaFoldDB" id="A0A316CMG0"/>
<accession>A0A316CMG0</accession>
<keyword evidence="4" id="KW-1185">Reference proteome</keyword>
<dbReference type="Pfam" id="PF08327">
    <property type="entry name" value="AHSA1"/>
    <property type="match status" value="1"/>
</dbReference>
<gene>
    <name evidence="3" type="ORF">C7441_110161</name>
</gene>
<reference evidence="3 4" key="1">
    <citation type="submission" date="2018-05" db="EMBL/GenBank/DDBJ databases">
        <title>Genomic Encyclopedia of Type Strains, Phase IV (KMG-IV): sequencing the most valuable type-strain genomes for metagenomic binning, comparative biology and taxonomic classification.</title>
        <authorList>
            <person name="Goeker M."/>
        </authorList>
    </citation>
    <scope>NUCLEOTIDE SEQUENCE [LARGE SCALE GENOMIC DNA]</scope>
    <source>
        <strain evidence="3 4">DSM 6986</strain>
    </source>
</reference>
<dbReference type="InterPro" id="IPR023393">
    <property type="entry name" value="START-like_dom_sf"/>
</dbReference>
<proteinExistence type="inferred from homology"/>
<name>A0A316CMG0_PSESE</name>
<dbReference type="RefSeq" id="WP_170125146.1">
    <property type="nucleotide sequence ID" value="NZ_QGGG01000010.1"/>
</dbReference>
<dbReference type="Gene3D" id="3.30.530.20">
    <property type="match status" value="1"/>
</dbReference>
<evidence type="ECO:0000313" key="3">
    <source>
        <dbReference type="EMBL" id="PWJ81625.1"/>
    </source>
</evidence>
<protein>
    <submittedName>
        <fullName evidence="3">Uncharacterized protein YndB with AHSA1/START domain</fullName>
    </submittedName>
</protein>
<feature type="domain" description="Activator of Hsp90 ATPase homologue 1/2-like C-terminal" evidence="2">
    <location>
        <begin position="15"/>
        <end position="154"/>
    </location>
</feature>
<dbReference type="CDD" id="cd08895">
    <property type="entry name" value="SRPBCC_CalC_Aha1-like_2"/>
    <property type="match status" value="1"/>
</dbReference>
<evidence type="ECO:0000256" key="1">
    <source>
        <dbReference type="ARBA" id="ARBA00006817"/>
    </source>
</evidence>
<sequence length="159" mass="17301">MPPRRMDTASGIVHAPPRVIYQALLDPDAVVKWRPPAGMTARIHAFDAREGGSFRMAFIYSGDDHAVQGKTTRDADIFEGQFQELVPDQRVVEIIEFLSDDPAFSGKMTVTTSLRPVPGGTEVTISCENVPEGIRVEDHQAGMASTLGNLAAYTEEPTS</sequence>
<dbReference type="InterPro" id="IPR013538">
    <property type="entry name" value="ASHA1/2-like_C"/>
</dbReference>